<dbReference type="PRINTS" id="PR00092">
    <property type="entry name" value="TYROSINASE"/>
</dbReference>
<dbReference type="PROSITE" id="PS51257">
    <property type="entry name" value="PROKAR_LIPOPROTEIN"/>
    <property type="match status" value="1"/>
</dbReference>
<comment type="caution">
    <text evidence="6">The sequence shown here is derived from an EMBL/GenBank/DDBJ whole genome shotgun (WGS) entry which is preliminary data.</text>
</comment>
<evidence type="ECO:0000259" key="5">
    <source>
        <dbReference type="PROSITE" id="PS00498"/>
    </source>
</evidence>
<dbReference type="EMBL" id="MDYN01000008">
    <property type="protein sequence ID" value="OQD86236.1"/>
    <property type="molecule type" value="Genomic_DNA"/>
</dbReference>
<dbReference type="PANTHER" id="PTHR11474:SF126">
    <property type="entry name" value="TYROSINASE-LIKE PROTEIN TYR-1-RELATED"/>
    <property type="match status" value="1"/>
</dbReference>
<dbReference type="AlphaFoldDB" id="A0A1V6QBL1"/>
<protein>
    <recommendedName>
        <fullName evidence="4 5">Tyrosinase copper-binding domain-containing protein</fullName>
    </recommendedName>
</protein>
<dbReference type="PROSITE" id="PS00497">
    <property type="entry name" value="TYROSINASE_1"/>
    <property type="match status" value="1"/>
</dbReference>
<dbReference type="PROSITE" id="PS00498">
    <property type="entry name" value="TYROSINASE_2"/>
    <property type="match status" value="1"/>
</dbReference>
<dbReference type="InterPro" id="IPR050316">
    <property type="entry name" value="Tyrosinase/Hemocyanin"/>
</dbReference>
<feature type="domain" description="Tyrosinase copper-binding" evidence="5">
    <location>
        <begin position="248"/>
        <end position="259"/>
    </location>
</feature>
<keyword evidence="2" id="KW-0186">Copper</keyword>
<feature type="domain" description="Tyrosinase copper-binding" evidence="4">
    <location>
        <begin position="113"/>
        <end position="130"/>
    </location>
</feature>
<feature type="signal peptide" evidence="3">
    <location>
        <begin position="1"/>
        <end position="18"/>
    </location>
</feature>
<evidence type="ECO:0000259" key="4">
    <source>
        <dbReference type="PROSITE" id="PS00497"/>
    </source>
</evidence>
<reference evidence="7" key="1">
    <citation type="journal article" date="2017" name="Nat. Microbiol.">
        <title>Global analysis of biosynthetic gene clusters reveals vast potential of secondary metabolite production in Penicillium species.</title>
        <authorList>
            <person name="Nielsen J.C."/>
            <person name="Grijseels S."/>
            <person name="Prigent S."/>
            <person name="Ji B."/>
            <person name="Dainat J."/>
            <person name="Nielsen K.F."/>
            <person name="Frisvad J.C."/>
            <person name="Workman M."/>
            <person name="Nielsen J."/>
        </authorList>
    </citation>
    <scope>NUCLEOTIDE SEQUENCE [LARGE SCALE GENOMIC DNA]</scope>
    <source>
        <strain evidence="7">IBT 31811</strain>
    </source>
</reference>
<dbReference type="Proteomes" id="UP000191672">
    <property type="component" value="Unassembled WGS sequence"/>
</dbReference>
<dbReference type="GO" id="GO:0046872">
    <property type="term" value="F:metal ion binding"/>
    <property type="evidence" value="ECO:0007669"/>
    <property type="project" value="UniProtKB-KW"/>
</dbReference>
<dbReference type="GO" id="GO:0016491">
    <property type="term" value="F:oxidoreductase activity"/>
    <property type="evidence" value="ECO:0007669"/>
    <property type="project" value="InterPro"/>
</dbReference>
<keyword evidence="3" id="KW-0732">Signal</keyword>
<evidence type="ECO:0000313" key="7">
    <source>
        <dbReference type="Proteomes" id="UP000191672"/>
    </source>
</evidence>
<dbReference type="Gene3D" id="1.10.1280.10">
    <property type="entry name" value="Di-copper center containing domain from catechol oxidase"/>
    <property type="match status" value="1"/>
</dbReference>
<keyword evidence="7" id="KW-1185">Reference proteome</keyword>
<accession>A0A1V6QBL1</accession>
<evidence type="ECO:0000313" key="6">
    <source>
        <dbReference type="EMBL" id="OQD86236.1"/>
    </source>
</evidence>
<name>A0A1V6QBL1_9EURO</name>
<sequence length="293" mass="33324">MRLSILSAACGLAACAAAVAMPQSHSHFYVRSTKSSTEERLGFFTGTCTEKEMTVRKEWRNLSKTEQNNFLDAVQCLMDKPPKSGLAATTSRFSDLQALHRGMSNTAYADIIHHVGQFFPWHRYYMHVCETILREECGYAGSIPYWNEQKDADRGQMWESSLWGADAFDGRFSNYTLHIGPGDEDTNCLQRAWNAEMAVSNANSTSLDMCNAYNTYSPWWDWISNIPHKGVHTYIGGVMADIKSSPDDPIFFMHHMYIDRVWWLWQKKDPVNRHYDINGPTLNENANVEPAGG</sequence>
<dbReference type="PANTHER" id="PTHR11474">
    <property type="entry name" value="TYROSINASE FAMILY MEMBER"/>
    <property type="match status" value="1"/>
</dbReference>
<proteinExistence type="predicted"/>
<dbReference type="InterPro" id="IPR002227">
    <property type="entry name" value="Tyrosinase_Cu-bd"/>
</dbReference>
<dbReference type="Pfam" id="PF00264">
    <property type="entry name" value="Tyrosinase"/>
    <property type="match status" value="1"/>
</dbReference>
<gene>
    <name evidence="6" type="ORF">PENANT_c008G08884</name>
</gene>
<dbReference type="STRING" id="416450.A0A1V6QBL1"/>
<organism evidence="6 7">
    <name type="scientific">Penicillium antarcticum</name>
    <dbReference type="NCBI Taxonomy" id="416450"/>
    <lineage>
        <taxon>Eukaryota</taxon>
        <taxon>Fungi</taxon>
        <taxon>Dikarya</taxon>
        <taxon>Ascomycota</taxon>
        <taxon>Pezizomycotina</taxon>
        <taxon>Eurotiomycetes</taxon>
        <taxon>Eurotiomycetidae</taxon>
        <taxon>Eurotiales</taxon>
        <taxon>Aspergillaceae</taxon>
        <taxon>Penicillium</taxon>
    </lineage>
</organism>
<dbReference type="InterPro" id="IPR008922">
    <property type="entry name" value="Di-copper_centre_dom_sf"/>
</dbReference>
<evidence type="ECO:0000256" key="2">
    <source>
        <dbReference type="ARBA" id="ARBA00023008"/>
    </source>
</evidence>
<feature type="chain" id="PRO_5012957920" description="Tyrosinase copper-binding domain-containing protein" evidence="3">
    <location>
        <begin position="19"/>
        <end position="293"/>
    </location>
</feature>
<keyword evidence="1" id="KW-0479">Metal-binding</keyword>
<dbReference type="SUPFAM" id="SSF48056">
    <property type="entry name" value="Di-copper centre-containing domain"/>
    <property type="match status" value="1"/>
</dbReference>
<evidence type="ECO:0000256" key="1">
    <source>
        <dbReference type="ARBA" id="ARBA00022723"/>
    </source>
</evidence>
<evidence type="ECO:0000256" key="3">
    <source>
        <dbReference type="SAM" id="SignalP"/>
    </source>
</evidence>